<dbReference type="SUPFAM" id="SSF53720">
    <property type="entry name" value="ALDH-like"/>
    <property type="match status" value="1"/>
</dbReference>
<sequence>MSDTVDAAALRRIRTAAIDGQAHNPVFRKTQLAKLHAALLKHSDDLQQEMLADGDSAGVRPTEVAVEYSLALQIVADHYAALDPVQALKDEYAVARGQDAPESRTPVGIVVIEMAADRSPHTFVYSLLSALVPALSSGNCVVVHTPQTLLQTPRQLFHVLETALDANIFYASMAPSVPTEAAFGHRHVRVLQGCLPSTYSLSASSLPPVVSHPSRVVAIVERDADVKTAATALVRARFSFGGRSPYAPDVVLVSEWVKKDFLACAAQAAAQFMAEGGVEAGSNGTTKRKTPNKKMDSLSTRLQNDQSARIITLGSNGTVASIEDRSSFILQTKINEPVLAVVAITSVDDAIDFSKSLGGRPLSAAFVFTVSAPTAKYIGQFVDADLVIVNQLPGSLLLGPVAPAGHGISPPWTDRYTTDIFSLPRPQFISTPKKAPLVDLFLSGGTARQLQELQNKASAALIPFQRPAKAAYVGFFEQGIITGGLLLLSSVATGTGLLCYYGYKHVRS</sequence>
<evidence type="ECO:0000313" key="4">
    <source>
        <dbReference type="EMBL" id="KAL1891088.1"/>
    </source>
</evidence>
<dbReference type="Pfam" id="PF00171">
    <property type="entry name" value="Aldedh"/>
    <property type="match status" value="1"/>
</dbReference>
<keyword evidence="5" id="KW-1185">Reference proteome</keyword>
<keyword evidence="2" id="KW-1133">Transmembrane helix</keyword>
<evidence type="ECO:0000256" key="2">
    <source>
        <dbReference type="SAM" id="Phobius"/>
    </source>
</evidence>
<comment type="caution">
    <text evidence="4">The sequence shown here is derived from an EMBL/GenBank/DDBJ whole genome shotgun (WGS) entry which is preliminary data.</text>
</comment>
<dbReference type="Gene3D" id="3.40.605.10">
    <property type="entry name" value="Aldehyde Dehydrogenase, Chain A, domain 1"/>
    <property type="match status" value="1"/>
</dbReference>
<dbReference type="InterPro" id="IPR015590">
    <property type="entry name" value="Aldehyde_DH_dom"/>
</dbReference>
<feature type="region of interest" description="Disordered" evidence="1">
    <location>
        <begin position="278"/>
        <end position="298"/>
    </location>
</feature>
<accession>A0ABR3YTA5</accession>
<feature type="transmembrane region" description="Helical" evidence="2">
    <location>
        <begin position="480"/>
        <end position="503"/>
    </location>
</feature>
<dbReference type="PANTHER" id="PTHR43111:SF1">
    <property type="entry name" value="ALDEHYDE DEHYDROGENASE B-RELATED"/>
    <property type="match status" value="1"/>
</dbReference>
<evidence type="ECO:0000259" key="3">
    <source>
        <dbReference type="Pfam" id="PF00171"/>
    </source>
</evidence>
<feature type="domain" description="Aldehyde dehydrogenase" evidence="3">
    <location>
        <begin position="24"/>
        <end position="391"/>
    </location>
</feature>
<dbReference type="Proteomes" id="UP001583186">
    <property type="component" value="Unassembled WGS sequence"/>
</dbReference>
<organism evidence="4 5">
    <name type="scientific">Sporothrix stenoceras</name>
    <dbReference type="NCBI Taxonomy" id="5173"/>
    <lineage>
        <taxon>Eukaryota</taxon>
        <taxon>Fungi</taxon>
        <taxon>Dikarya</taxon>
        <taxon>Ascomycota</taxon>
        <taxon>Pezizomycotina</taxon>
        <taxon>Sordariomycetes</taxon>
        <taxon>Sordariomycetidae</taxon>
        <taxon>Ophiostomatales</taxon>
        <taxon>Ophiostomataceae</taxon>
        <taxon>Sporothrix</taxon>
    </lineage>
</organism>
<name>A0ABR3YTA5_9PEZI</name>
<dbReference type="InterPro" id="IPR016163">
    <property type="entry name" value="Ald_DH_C"/>
</dbReference>
<gene>
    <name evidence="4" type="ORF">Sste5346_007914</name>
</gene>
<dbReference type="EMBL" id="JAWCUI010000056">
    <property type="protein sequence ID" value="KAL1891088.1"/>
    <property type="molecule type" value="Genomic_DNA"/>
</dbReference>
<dbReference type="Gene3D" id="3.40.309.10">
    <property type="entry name" value="Aldehyde Dehydrogenase, Chain A, domain 2"/>
    <property type="match status" value="1"/>
</dbReference>
<evidence type="ECO:0000256" key="1">
    <source>
        <dbReference type="SAM" id="MobiDB-lite"/>
    </source>
</evidence>
<dbReference type="PANTHER" id="PTHR43111">
    <property type="entry name" value="ALDEHYDE DEHYDROGENASE B-RELATED"/>
    <property type="match status" value="1"/>
</dbReference>
<dbReference type="InterPro" id="IPR016161">
    <property type="entry name" value="Ald_DH/histidinol_DH"/>
</dbReference>
<proteinExistence type="predicted"/>
<dbReference type="InterPro" id="IPR016162">
    <property type="entry name" value="Ald_DH_N"/>
</dbReference>
<protein>
    <recommendedName>
        <fullName evidence="3">Aldehyde dehydrogenase domain-containing protein</fullName>
    </recommendedName>
</protein>
<keyword evidence="2" id="KW-0472">Membrane</keyword>
<evidence type="ECO:0000313" key="5">
    <source>
        <dbReference type="Proteomes" id="UP001583186"/>
    </source>
</evidence>
<keyword evidence="2" id="KW-0812">Transmembrane</keyword>
<reference evidence="4 5" key="1">
    <citation type="journal article" date="2024" name="IMA Fungus">
        <title>IMA Genome - F19 : A genome assembly and annotation guide to empower mycologists, including annotated draft genome sequences of Ceratocystis pirilliformis, Diaporthe australafricana, Fusarium ophioides, Paecilomyces lecythidis, and Sporothrix stenoceras.</title>
        <authorList>
            <person name="Aylward J."/>
            <person name="Wilson A.M."/>
            <person name="Visagie C.M."/>
            <person name="Spraker J."/>
            <person name="Barnes I."/>
            <person name="Buitendag C."/>
            <person name="Ceriani C."/>
            <person name="Del Mar Angel L."/>
            <person name="du Plessis D."/>
            <person name="Fuchs T."/>
            <person name="Gasser K."/>
            <person name="Kramer D."/>
            <person name="Li W."/>
            <person name="Munsamy K."/>
            <person name="Piso A."/>
            <person name="Price J.L."/>
            <person name="Sonnekus B."/>
            <person name="Thomas C."/>
            <person name="van der Nest A."/>
            <person name="van Dijk A."/>
            <person name="van Heerden A."/>
            <person name="van Vuuren N."/>
            <person name="Yilmaz N."/>
            <person name="Duong T.A."/>
            <person name="van der Merwe N.A."/>
            <person name="Wingfield M.J."/>
            <person name="Wingfield B.D."/>
        </authorList>
    </citation>
    <scope>NUCLEOTIDE SEQUENCE [LARGE SCALE GENOMIC DNA]</scope>
    <source>
        <strain evidence="4 5">CMW 5346</strain>
    </source>
</reference>